<dbReference type="InterPro" id="IPR011701">
    <property type="entry name" value="MFS"/>
</dbReference>
<keyword evidence="4 7" id="KW-1133">Transmembrane helix</keyword>
<dbReference type="Gene3D" id="1.20.1250.20">
    <property type="entry name" value="MFS general substrate transporter like domains"/>
    <property type="match status" value="1"/>
</dbReference>
<dbReference type="CDD" id="cd06173">
    <property type="entry name" value="MFS_MefA_like"/>
    <property type="match status" value="1"/>
</dbReference>
<evidence type="ECO:0000256" key="1">
    <source>
        <dbReference type="ARBA" id="ARBA00004651"/>
    </source>
</evidence>
<sequence length="504" mass="50554">MNGRPGAEPRRHLPPLPARTEPPDHTLEPLPRPLRVRAVLAGRQERLGCDLTGRRRGQPPLRLPLLTPGACQCPGLVSCGMVSTGTAPAVEEVRSPLPRAFLVWLAGALVSMLGTGMMYFALGWAASAHGGTVAGLALTAVNLPRAVLLLVGGAVGDRFGARRVMIAGDAAMIAVTMLLAAAVAGLGTPVWLLLSAGLLIGVVDAFYLPASGSMPRRLVGTGQLPRALALRQTGQQLMMFTGGALGGVLVAAAGLGGAALANAVTFAAMLSVLLWLRGRITEPPPRPRDGGPGLLSDIGDGLRIAWGEPVLRAALMLTAAAAGFLLPVVTLLGPLLARAQEWGPQTAGLIVGAQSLGIVAAALTVVRRSGAARPGLAAAAGLLAAGAGTGLLAVSWSPVPAVAGSLLIGAGSGTFGANIAPLVLGTTPDTHLSRVQSLVTVVQSGALLATNAALGLLAERTSPAAVLTLCAAVVTATAVAALLTGTLRGARPVHGRAGPTRPGQ</sequence>
<evidence type="ECO:0000256" key="3">
    <source>
        <dbReference type="ARBA" id="ARBA00022692"/>
    </source>
</evidence>
<feature type="transmembrane region" description="Helical" evidence="7">
    <location>
        <begin position="132"/>
        <end position="152"/>
    </location>
</feature>
<feature type="transmembrane region" description="Helical" evidence="7">
    <location>
        <begin position="190"/>
        <end position="208"/>
    </location>
</feature>
<dbReference type="InterPro" id="IPR036259">
    <property type="entry name" value="MFS_trans_sf"/>
</dbReference>
<evidence type="ECO:0000313" key="8">
    <source>
        <dbReference type="EMBL" id="GAA1921349.1"/>
    </source>
</evidence>
<dbReference type="Proteomes" id="UP001501303">
    <property type="component" value="Unassembled WGS sequence"/>
</dbReference>
<feature type="transmembrane region" description="Helical" evidence="7">
    <location>
        <begin position="101"/>
        <end position="126"/>
    </location>
</feature>
<feature type="transmembrane region" description="Helical" evidence="7">
    <location>
        <begin position="313"/>
        <end position="336"/>
    </location>
</feature>
<feature type="transmembrane region" description="Helical" evidence="7">
    <location>
        <begin position="437"/>
        <end position="458"/>
    </location>
</feature>
<protein>
    <recommendedName>
        <fullName evidence="10">MFS transporter</fullName>
    </recommendedName>
</protein>
<dbReference type="PANTHER" id="PTHR23513">
    <property type="entry name" value="INTEGRAL MEMBRANE EFFLUX PROTEIN-RELATED"/>
    <property type="match status" value="1"/>
</dbReference>
<evidence type="ECO:0000256" key="7">
    <source>
        <dbReference type="SAM" id="Phobius"/>
    </source>
</evidence>
<evidence type="ECO:0008006" key="10">
    <source>
        <dbReference type="Google" id="ProtNLM"/>
    </source>
</evidence>
<keyword evidence="9" id="KW-1185">Reference proteome</keyword>
<comment type="subcellular location">
    <subcellularLocation>
        <location evidence="1">Cell membrane</location>
        <topology evidence="1">Multi-pass membrane protein</topology>
    </subcellularLocation>
</comment>
<dbReference type="SUPFAM" id="SSF103473">
    <property type="entry name" value="MFS general substrate transporter"/>
    <property type="match status" value="1"/>
</dbReference>
<reference evidence="9" key="1">
    <citation type="journal article" date="2019" name="Int. J. Syst. Evol. Microbiol.">
        <title>The Global Catalogue of Microorganisms (GCM) 10K type strain sequencing project: providing services to taxonomists for standard genome sequencing and annotation.</title>
        <authorList>
            <consortium name="The Broad Institute Genomics Platform"/>
            <consortium name="The Broad Institute Genome Sequencing Center for Infectious Disease"/>
            <person name="Wu L."/>
            <person name="Ma J."/>
        </authorList>
    </citation>
    <scope>NUCLEOTIDE SEQUENCE [LARGE SCALE GENOMIC DNA]</scope>
    <source>
        <strain evidence="9">JCM 13581</strain>
    </source>
</reference>
<proteinExistence type="predicted"/>
<comment type="caution">
    <text evidence="8">The sequence shown here is derived from an EMBL/GenBank/DDBJ whole genome shotgun (WGS) entry which is preliminary data.</text>
</comment>
<feature type="region of interest" description="Disordered" evidence="6">
    <location>
        <begin position="1"/>
        <end position="31"/>
    </location>
</feature>
<dbReference type="PANTHER" id="PTHR23513:SF11">
    <property type="entry name" value="STAPHYLOFERRIN A TRANSPORTER"/>
    <property type="match status" value="1"/>
</dbReference>
<keyword evidence="3 7" id="KW-0812">Transmembrane</keyword>
<evidence type="ECO:0000256" key="6">
    <source>
        <dbReference type="SAM" id="MobiDB-lite"/>
    </source>
</evidence>
<feature type="transmembrane region" description="Helical" evidence="7">
    <location>
        <begin position="342"/>
        <end position="363"/>
    </location>
</feature>
<evidence type="ECO:0000256" key="2">
    <source>
        <dbReference type="ARBA" id="ARBA00022475"/>
    </source>
</evidence>
<evidence type="ECO:0000256" key="4">
    <source>
        <dbReference type="ARBA" id="ARBA00022989"/>
    </source>
</evidence>
<dbReference type="EMBL" id="BAAAMJ010000032">
    <property type="protein sequence ID" value="GAA1921349.1"/>
    <property type="molecule type" value="Genomic_DNA"/>
</dbReference>
<keyword evidence="5 7" id="KW-0472">Membrane</keyword>
<feature type="transmembrane region" description="Helical" evidence="7">
    <location>
        <begin position="402"/>
        <end position="425"/>
    </location>
</feature>
<accession>A0ABP5AXH1</accession>
<feature type="transmembrane region" description="Helical" evidence="7">
    <location>
        <begin position="464"/>
        <end position="487"/>
    </location>
</feature>
<name>A0ABP5AXH1_9ACTN</name>
<feature type="transmembrane region" description="Helical" evidence="7">
    <location>
        <begin position="375"/>
        <end position="396"/>
    </location>
</feature>
<dbReference type="Pfam" id="PF07690">
    <property type="entry name" value="MFS_1"/>
    <property type="match status" value="1"/>
</dbReference>
<evidence type="ECO:0000256" key="5">
    <source>
        <dbReference type="ARBA" id="ARBA00023136"/>
    </source>
</evidence>
<evidence type="ECO:0000313" key="9">
    <source>
        <dbReference type="Proteomes" id="UP001501303"/>
    </source>
</evidence>
<gene>
    <name evidence="8" type="ORF">GCM10009716_32450</name>
</gene>
<keyword evidence="2" id="KW-1003">Cell membrane</keyword>
<organism evidence="8 9">
    <name type="scientific">Streptomyces sodiiphilus</name>
    <dbReference type="NCBI Taxonomy" id="226217"/>
    <lineage>
        <taxon>Bacteria</taxon>
        <taxon>Bacillati</taxon>
        <taxon>Actinomycetota</taxon>
        <taxon>Actinomycetes</taxon>
        <taxon>Kitasatosporales</taxon>
        <taxon>Streptomycetaceae</taxon>
        <taxon>Streptomyces</taxon>
    </lineage>
</organism>
<feature type="transmembrane region" description="Helical" evidence="7">
    <location>
        <begin position="164"/>
        <end position="184"/>
    </location>
</feature>